<protein>
    <recommendedName>
        <fullName evidence="9">V-type proton ATPase subunit a</fullName>
    </recommendedName>
</protein>
<keyword evidence="5 9" id="KW-0375">Hydrogen ion transport</keyword>
<dbReference type="PIRSF" id="PIRSF001293">
    <property type="entry name" value="ATP6V0A1"/>
    <property type="match status" value="1"/>
</dbReference>
<evidence type="ECO:0000313" key="12">
    <source>
        <dbReference type="Proteomes" id="UP001372834"/>
    </source>
</evidence>
<dbReference type="GO" id="GO:0000220">
    <property type="term" value="C:vacuolar proton-transporting V-type ATPase, V0 domain"/>
    <property type="evidence" value="ECO:0007669"/>
    <property type="project" value="InterPro"/>
</dbReference>
<keyword evidence="4 9" id="KW-0812">Transmembrane</keyword>
<evidence type="ECO:0000256" key="10">
    <source>
        <dbReference type="SAM" id="Coils"/>
    </source>
</evidence>
<evidence type="ECO:0000256" key="9">
    <source>
        <dbReference type="RuleBase" id="RU361189"/>
    </source>
</evidence>
<dbReference type="AlphaFoldDB" id="A0AAN8XNJ0"/>
<dbReference type="GO" id="GO:0007035">
    <property type="term" value="P:vacuolar acidification"/>
    <property type="evidence" value="ECO:0007669"/>
    <property type="project" value="TreeGrafter"/>
</dbReference>
<keyword evidence="10" id="KW-0175">Coiled coil</keyword>
<feature type="transmembrane region" description="Helical" evidence="9">
    <location>
        <begin position="568"/>
        <end position="592"/>
    </location>
</feature>
<sequence length="834" mass="96354">MFRTEEIVLCQLFIQPEAAYASVSILGELGIVQFRDLNANVNAFQRKFVAEVRRCDEMERKLRYFEVEVNKDRVRMPESEEIPKAPNPREITDLESKLEKTENEMRELSKNAVNLHNNYLELTELKHVLEKTQVFFTEPVLQQDEASESLTKYLINEDNAMSQAQRGRLGFVSGVVPRERVPAFEKMLWRISRGNVFLRQTEIENPLQDPNTRNRIYKTVFVAFFQGEELKSRVLKVCSGFHANVYLCPNSNSERQEMLEEVKTRLEDLNLILNRTQDHRERVLFSVARELHNWTVQVRKMKAIYHTLNMFNRDVTKKCLIGECWIPAADLQKVHTALADGSRAGGSSIQSFLNVIESLEDPPTFNRTNKYTKGFQSIIDAYGVSTYGEINPALYTIVTFPFLFAVMFGDSGHGLILTLFSGFMIYKEKIYMKKKIKNEIGSIFFGGRYIIFLMGLFSIYSGLIYNDVFSKSINMFGSSWLTSRMDNQTVNESTFVILNPATEHAESPYPLGMDPAWQLATGNKIVFLNSFKLKLSIIFGVIHMIFGVCLSVFNHLHFRNYASIVLEFIPQIVFLTILFFYLVVLIIIKWLMYSAKNDGKKGTFCAPSILILFINMILMQPGKVKKECDEFMFVGQYEMQVTFLFVSLSCVPVLLLGKPLYHHFRGPRRRRRFVEKRQEGSQVFELHSPEFKVDQFDRLQESKSETESFGEIMIHQSIHTIEYILSTVSHTASYLRLWALSLAHSQLSDVLWSKILHEGLTYDSYAGVPILFATFGAWAFLTIAILVMMEGLSAFLHTLRLHWVEFMSKFYKGEGYAFIPFSFKSILDQETEEE</sequence>
<dbReference type="GO" id="GO:0051117">
    <property type="term" value="F:ATPase binding"/>
    <property type="evidence" value="ECO:0007669"/>
    <property type="project" value="TreeGrafter"/>
</dbReference>
<feature type="coiled-coil region" evidence="10">
    <location>
        <begin position="91"/>
        <end position="125"/>
    </location>
</feature>
<dbReference type="Proteomes" id="UP001372834">
    <property type="component" value="Unassembled WGS sequence"/>
</dbReference>
<evidence type="ECO:0000256" key="1">
    <source>
        <dbReference type="ARBA" id="ARBA00004141"/>
    </source>
</evidence>
<name>A0AAN8XNJ0_POLSC</name>
<comment type="similarity">
    <text evidence="2 9">Belongs to the V-ATPase 116 kDa subunit family.</text>
</comment>
<evidence type="ECO:0000256" key="5">
    <source>
        <dbReference type="ARBA" id="ARBA00022781"/>
    </source>
</evidence>
<dbReference type="InterPro" id="IPR026028">
    <property type="entry name" value="V-type_ATPase_116kDa_su_euka"/>
</dbReference>
<evidence type="ECO:0000256" key="6">
    <source>
        <dbReference type="ARBA" id="ARBA00022989"/>
    </source>
</evidence>
<keyword evidence="3 9" id="KW-0813">Transport</keyword>
<evidence type="ECO:0000313" key="11">
    <source>
        <dbReference type="EMBL" id="KAK6644468.1"/>
    </source>
</evidence>
<evidence type="ECO:0000256" key="4">
    <source>
        <dbReference type="ARBA" id="ARBA00022692"/>
    </source>
</evidence>
<keyword evidence="8 9" id="KW-0472">Membrane</keyword>
<dbReference type="PANTHER" id="PTHR11629:SF61">
    <property type="entry name" value="V-TYPE PROTON ATPASE SUBUNIT A"/>
    <property type="match status" value="1"/>
</dbReference>
<comment type="caution">
    <text evidence="11">The sequence shown here is derived from an EMBL/GenBank/DDBJ whole genome shotgun (WGS) entry which is preliminary data.</text>
</comment>
<dbReference type="GO" id="GO:0046961">
    <property type="term" value="F:proton-transporting ATPase activity, rotational mechanism"/>
    <property type="evidence" value="ECO:0007669"/>
    <property type="project" value="InterPro"/>
</dbReference>
<evidence type="ECO:0000256" key="2">
    <source>
        <dbReference type="ARBA" id="ARBA00009904"/>
    </source>
</evidence>
<comment type="subcellular location">
    <subcellularLocation>
        <location evidence="1">Membrane</location>
        <topology evidence="1">Multi-pass membrane protein</topology>
    </subcellularLocation>
</comment>
<evidence type="ECO:0000256" key="3">
    <source>
        <dbReference type="ARBA" id="ARBA00022448"/>
    </source>
</evidence>
<feature type="transmembrane region" description="Helical" evidence="9">
    <location>
        <begin position="535"/>
        <end position="556"/>
    </location>
</feature>
<organism evidence="11 12">
    <name type="scientific">Polyplax serrata</name>
    <name type="common">Common mouse louse</name>
    <dbReference type="NCBI Taxonomy" id="468196"/>
    <lineage>
        <taxon>Eukaryota</taxon>
        <taxon>Metazoa</taxon>
        <taxon>Ecdysozoa</taxon>
        <taxon>Arthropoda</taxon>
        <taxon>Hexapoda</taxon>
        <taxon>Insecta</taxon>
        <taxon>Pterygota</taxon>
        <taxon>Neoptera</taxon>
        <taxon>Paraneoptera</taxon>
        <taxon>Psocodea</taxon>
        <taxon>Troctomorpha</taxon>
        <taxon>Phthiraptera</taxon>
        <taxon>Anoplura</taxon>
        <taxon>Polyplacidae</taxon>
        <taxon>Polyplax</taxon>
    </lineage>
</organism>
<dbReference type="GO" id="GO:0005886">
    <property type="term" value="C:plasma membrane"/>
    <property type="evidence" value="ECO:0007669"/>
    <property type="project" value="TreeGrafter"/>
</dbReference>
<dbReference type="Pfam" id="PF01496">
    <property type="entry name" value="V_ATPase_I"/>
    <property type="match status" value="1"/>
</dbReference>
<proteinExistence type="inferred from homology"/>
<feature type="transmembrane region" description="Helical" evidence="9">
    <location>
        <begin position="641"/>
        <end position="661"/>
    </location>
</feature>
<dbReference type="PANTHER" id="PTHR11629">
    <property type="entry name" value="VACUOLAR PROTON ATPASES"/>
    <property type="match status" value="1"/>
</dbReference>
<dbReference type="InterPro" id="IPR002490">
    <property type="entry name" value="V-ATPase_116kDa_su"/>
</dbReference>
<keyword evidence="7 9" id="KW-0406">Ion transport</keyword>
<comment type="function">
    <text evidence="9">Essential component of the vacuolar proton pump (V-ATPase), a multimeric enzyme that catalyzes the translocation of protons across the membranes. Required for assembly and activity of the V-ATPase.</text>
</comment>
<evidence type="ECO:0000256" key="8">
    <source>
        <dbReference type="ARBA" id="ARBA00023136"/>
    </source>
</evidence>
<evidence type="ECO:0000256" key="7">
    <source>
        <dbReference type="ARBA" id="ARBA00023065"/>
    </source>
</evidence>
<feature type="transmembrane region" description="Helical" evidence="9">
    <location>
        <begin position="764"/>
        <end position="787"/>
    </location>
</feature>
<feature type="transmembrane region" description="Helical" evidence="9">
    <location>
        <begin position="402"/>
        <end position="426"/>
    </location>
</feature>
<keyword evidence="6 9" id="KW-1133">Transmembrane helix</keyword>
<accession>A0AAN8XNJ0</accession>
<gene>
    <name evidence="11" type="ORF">RUM43_000735</name>
</gene>
<reference evidence="11 12" key="1">
    <citation type="submission" date="2023-10" db="EMBL/GenBank/DDBJ databases">
        <title>Genomes of two closely related lineages of the louse Polyplax serrata with different host specificities.</title>
        <authorList>
            <person name="Martinu J."/>
            <person name="Tarabai H."/>
            <person name="Stefka J."/>
            <person name="Hypsa V."/>
        </authorList>
    </citation>
    <scope>NUCLEOTIDE SEQUENCE [LARGE SCALE GENOMIC DNA]</scope>
    <source>
        <strain evidence="11">HR10_N</strain>
    </source>
</reference>
<dbReference type="EMBL" id="JAWJWE010000001">
    <property type="protein sequence ID" value="KAK6644468.1"/>
    <property type="molecule type" value="Genomic_DNA"/>
</dbReference>